<dbReference type="PIRSF" id="PIRSF004983">
    <property type="entry name" value="MenD"/>
    <property type="match status" value="1"/>
</dbReference>
<keyword evidence="5" id="KW-0464">Manganese</keyword>
<dbReference type="GO" id="GO:0070204">
    <property type="term" value="F:2-succinyl-5-enolpyruvyl-6-hydroxy-3-cyclohexene-1-carboxylic-acid synthase activity"/>
    <property type="evidence" value="ECO:0007669"/>
    <property type="project" value="InterPro"/>
</dbReference>
<dbReference type="InterPro" id="IPR032264">
    <property type="entry name" value="MenD_middle"/>
</dbReference>
<feature type="domain" description="Menaquinone biosynthesis protein MenD middle" evidence="8">
    <location>
        <begin position="225"/>
        <end position="402"/>
    </location>
</feature>
<accession>A0A6J5ZRN4</accession>
<dbReference type="Gene3D" id="3.40.50.970">
    <property type="match status" value="2"/>
</dbReference>
<evidence type="ECO:0000259" key="8">
    <source>
        <dbReference type="Pfam" id="PF16582"/>
    </source>
</evidence>
<organism evidence="9">
    <name type="scientific">freshwater metagenome</name>
    <dbReference type="NCBI Taxonomy" id="449393"/>
    <lineage>
        <taxon>unclassified sequences</taxon>
        <taxon>metagenomes</taxon>
        <taxon>ecological metagenomes</taxon>
    </lineage>
</organism>
<evidence type="ECO:0000259" key="6">
    <source>
        <dbReference type="Pfam" id="PF02775"/>
    </source>
</evidence>
<dbReference type="SUPFAM" id="SSF52518">
    <property type="entry name" value="Thiamin diphosphate-binding fold (THDP-binding)"/>
    <property type="match status" value="2"/>
</dbReference>
<dbReference type="CDD" id="cd02009">
    <property type="entry name" value="TPP_SHCHC_synthase"/>
    <property type="match status" value="1"/>
</dbReference>
<dbReference type="InterPro" id="IPR011766">
    <property type="entry name" value="TPP_enzyme_TPP-bd"/>
</dbReference>
<proteinExistence type="inferred from homology"/>
<dbReference type="GO" id="GO:0046872">
    <property type="term" value="F:metal ion binding"/>
    <property type="evidence" value="ECO:0007669"/>
    <property type="project" value="UniProtKB-KW"/>
</dbReference>
<dbReference type="NCBIfam" id="TIGR00173">
    <property type="entry name" value="menD"/>
    <property type="match status" value="1"/>
</dbReference>
<dbReference type="Pfam" id="PF16582">
    <property type="entry name" value="TPP_enzyme_M_2"/>
    <property type="match status" value="1"/>
</dbReference>
<dbReference type="PANTHER" id="PTHR42916:SF1">
    <property type="entry name" value="PROTEIN PHYLLO, CHLOROPLASTIC"/>
    <property type="match status" value="1"/>
</dbReference>
<keyword evidence="1" id="KW-0808">Transferase</keyword>
<dbReference type="HAMAP" id="MF_01659">
    <property type="entry name" value="MenD"/>
    <property type="match status" value="1"/>
</dbReference>
<feature type="domain" description="Thiamine pyrophosphate enzyme N-terminal TPP-binding" evidence="7">
    <location>
        <begin position="13"/>
        <end position="124"/>
    </location>
</feature>
<gene>
    <name evidence="9" type="ORF">UFOPK3522_00833</name>
</gene>
<protein>
    <submittedName>
        <fullName evidence="9">Unannotated protein</fullName>
    </submittedName>
</protein>
<dbReference type="InterPro" id="IPR012001">
    <property type="entry name" value="Thiamin_PyroP_enz_TPP-bd_dom"/>
</dbReference>
<keyword evidence="2" id="KW-0479">Metal-binding</keyword>
<dbReference type="InterPro" id="IPR004433">
    <property type="entry name" value="MenaQ_synth_MenD"/>
</dbReference>
<evidence type="ECO:0000256" key="3">
    <source>
        <dbReference type="ARBA" id="ARBA00022842"/>
    </source>
</evidence>
<dbReference type="InterPro" id="IPR029061">
    <property type="entry name" value="THDP-binding"/>
</dbReference>
<evidence type="ECO:0000256" key="2">
    <source>
        <dbReference type="ARBA" id="ARBA00022723"/>
    </source>
</evidence>
<dbReference type="Gene3D" id="3.40.50.1220">
    <property type="entry name" value="TPP-binding domain"/>
    <property type="match status" value="1"/>
</dbReference>
<reference evidence="9" key="1">
    <citation type="submission" date="2020-05" db="EMBL/GenBank/DDBJ databases">
        <authorList>
            <person name="Chiriac C."/>
            <person name="Salcher M."/>
            <person name="Ghai R."/>
            <person name="Kavagutti S V."/>
        </authorList>
    </citation>
    <scope>NUCLEOTIDE SEQUENCE</scope>
</reference>
<name>A0A6J5ZRN4_9ZZZZ</name>
<dbReference type="PANTHER" id="PTHR42916">
    <property type="entry name" value="2-SUCCINYL-5-ENOLPYRUVYL-6-HYDROXY-3-CYCLOHEXENE-1-CARBOXYLATE SYNTHASE"/>
    <property type="match status" value="1"/>
</dbReference>
<evidence type="ECO:0000313" key="9">
    <source>
        <dbReference type="EMBL" id="CAB4343467.1"/>
    </source>
</evidence>
<dbReference type="EMBL" id="CAESAO010000060">
    <property type="protein sequence ID" value="CAB4343467.1"/>
    <property type="molecule type" value="Genomic_DNA"/>
</dbReference>
<evidence type="ECO:0000256" key="4">
    <source>
        <dbReference type="ARBA" id="ARBA00023052"/>
    </source>
</evidence>
<feature type="domain" description="Thiamine pyrophosphate enzyme TPP-binding" evidence="6">
    <location>
        <begin position="419"/>
        <end position="553"/>
    </location>
</feature>
<dbReference type="CDD" id="cd07037">
    <property type="entry name" value="TPP_PYR_MenD"/>
    <property type="match status" value="1"/>
</dbReference>
<dbReference type="Pfam" id="PF02775">
    <property type="entry name" value="TPP_enzyme_C"/>
    <property type="match status" value="1"/>
</dbReference>
<dbReference type="AlphaFoldDB" id="A0A6J5ZRN4"/>
<dbReference type="GO" id="GO:0030976">
    <property type="term" value="F:thiamine pyrophosphate binding"/>
    <property type="evidence" value="ECO:0007669"/>
    <property type="project" value="InterPro"/>
</dbReference>
<sequence>MTNDNDSHLLLRAFCDELARCGVAGAVTSPGSRSTPLVAALTADGGFPVYSQIDERSAAFFALGLAKATGRPAVLACTSGTAAANYLPAVIEAYEARVPLIICTSDRPPELRDVGAGQTIDQIKLYGDNVLSFTEVGVDQLNARTSRWIRSLACRAIWTSLGQRRGPVHLNFPFREPLLPPSPLSEPTPFEVGRDDGRPWTARVDSFGDAVVAVDMLAPIVAAAPKGVIVAGRVEGALNGPRLAAAVAAFSAASGWPVLADPLSGARAGVHSIAHYDALLRAAPLALSAQPTAVLRFGDMPTSKPLRTWLEALGAVQVVIDPEMVWQDPAAGVDLSLNAQPAAVLKLLAAKCTIGDPSWAAGWQQADAFANEAIDEVLGNALTEPAISRQLGGQLPDDATLVVASSMPIRDVESFFPNRSRPLRVLANRGANGIDGTIATSYGVAAASDGPTVLLIGDVAFAHDIGSLLSARRLAAPLTIVLIDNAGGGIFDFLEVSEHERFYEQHVLTPTGLDVAGTATAFGLHLLEVTTLDEFAAALAYGLNSDGTQLLHVRTDRALNVALHAELWTAVAAALAR</sequence>
<evidence type="ECO:0000256" key="1">
    <source>
        <dbReference type="ARBA" id="ARBA00022679"/>
    </source>
</evidence>
<evidence type="ECO:0000256" key="5">
    <source>
        <dbReference type="ARBA" id="ARBA00023211"/>
    </source>
</evidence>
<keyword evidence="4" id="KW-0786">Thiamine pyrophosphate</keyword>
<dbReference type="Pfam" id="PF02776">
    <property type="entry name" value="TPP_enzyme_N"/>
    <property type="match status" value="1"/>
</dbReference>
<keyword evidence="3" id="KW-0460">Magnesium</keyword>
<evidence type="ECO:0000259" key="7">
    <source>
        <dbReference type="Pfam" id="PF02776"/>
    </source>
</evidence>
<dbReference type="GO" id="GO:0009234">
    <property type="term" value="P:menaquinone biosynthetic process"/>
    <property type="evidence" value="ECO:0007669"/>
    <property type="project" value="InterPro"/>
</dbReference>